<evidence type="ECO:0000313" key="2">
    <source>
        <dbReference type="EMBL" id="RMN06815.1"/>
    </source>
</evidence>
<accession>A0A0P9QX80</accession>
<organism evidence="2 3">
    <name type="scientific">Pseudomonas syringae pv. coriandricola</name>
    <dbReference type="NCBI Taxonomy" id="264453"/>
    <lineage>
        <taxon>Bacteria</taxon>
        <taxon>Pseudomonadati</taxon>
        <taxon>Pseudomonadota</taxon>
        <taxon>Gammaproteobacteria</taxon>
        <taxon>Pseudomonadales</taxon>
        <taxon>Pseudomonadaceae</taxon>
        <taxon>Pseudomonas</taxon>
    </lineage>
</organism>
<evidence type="ECO:0000256" key="1">
    <source>
        <dbReference type="SAM" id="MobiDB-lite"/>
    </source>
</evidence>
<dbReference type="AlphaFoldDB" id="A0A0P9QX80"/>
<evidence type="ECO:0000313" key="3">
    <source>
        <dbReference type="Proteomes" id="UP000271468"/>
    </source>
</evidence>
<reference evidence="2 3" key="1">
    <citation type="submission" date="2018-08" db="EMBL/GenBank/DDBJ databases">
        <title>Recombination of ecologically and evolutionarily significant loci maintains genetic cohesion in the Pseudomonas syringae species complex.</title>
        <authorList>
            <person name="Dillon M."/>
            <person name="Thakur S."/>
            <person name="Almeida R.N.D."/>
            <person name="Weir B.S."/>
            <person name="Guttman D.S."/>
        </authorList>
    </citation>
    <scope>NUCLEOTIDE SEQUENCE [LARGE SCALE GENOMIC DNA]</scope>
    <source>
        <strain evidence="2 3">ICMP 12341</strain>
    </source>
</reference>
<feature type="region of interest" description="Disordered" evidence="1">
    <location>
        <begin position="1"/>
        <end position="44"/>
    </location>
</feature>
<name>A0A0P9QX80_9PSED</name>
<gene>
    <name evidence="2" type="ORF">ALQ65_100620</name>
</gene>
<sequence length="44" mass="5154">MRPDTRLTAEQTARRQCGQFMASSQSAVASRRNERTFREQRLKP</sequence>
<protein>
    <submittedName>
        <fullName evidence="2">Uncharacterized protein</fullName>
    </submittedName>
</protein>
<dbReference type="EMBL" id="RBOV01000394">
    <property type="protein sequence ID" value="RMN06815.1"/>
    <property type="molecule type" value="Genomic_DNA"/>
</dbReference>
<proteinExistence type="predicted"/>
<feature type="compositionally biased region" description="Basic and acidic residues" evidence="1">
    <location>
        <begin position="31"/>
        <end position="44"/>
    </location>
</feature>
<comment type="caution">
    <text evidence="2">The sequence shown here is derived from an EMBL/GenBank/DDBJ whole genome shotgun (WGS) entry which is preliminary data.</text>
</comment>
<dbReference type="Proteomes" id="UP000271468">
    <property type="component" value="Unassembled WGS sequence"/>
</dbReference>